<dbReference type="Proteomes" id="UP001165740">
    <property type="component" value="Chromosome 5"/>
</dbReference>
<proteinExistence type="inferred from homology"/>
<evidence type="ECO:0000256" key="2">
    <source>
        <dbReference type="SAM" id="Phobius"/>
    </source>
</evidence>
<keyword evidence="3" id="KW-1185">Reference proteome</keyword>
<organism evidence="3 4">
    <name type="scientific">Biomphalaria glabrata</name>
    <name type="common">Bloodfluke planorb</name>
    <name type="synonym">Freshwater snail</name>
    <dbReference type="NCBI Taxonomy" id="6526"/>
    <lineage>
        <taxon>Eukaryota</taxon>
        <taxon>Metazoa</taxon>
        <taxon>Spiralia</taxon>
        <taxon>Lophotrochozoa</taxon>
        <taxon>Mollusca</taxon>
        <taxon>Gastropoda</taxon>
        <taxon>Heterobranchia</taxon>
        <taxon>Euthyneura</taxon>
        <taxon>Panpulmonata</taxon>
        <taxon>Hygrophila</taxon>
        <taxon>Lymnaeoidea</taxon>
        <taxon>Planorbidae</taxon>
        <taxon>Biomphalaria</taxon>
    </lineage>
</organism>
<accession>A0A9W3AG46</accession>
<feature type="transmembrane region" description="Helical" evidence="2">
    <location>
        <begin position="515"/>
        <end position="532"/>
    </location>
</feature>
<dbReference type="PANTHER" id="PTHR15092">
    <property type="entry name" value="POLY A -SPECIFIC RIBONUCLEASE/TARGET OF EGR1, MEMBER 1"/>
    <property type="match status" value="1"/>
</dbReference>
<dbReference type="InterPro" id="IPR012337">
    <property type="entry name" value="RNaseH-like_sf"/>
</dbReference>
<dbReference type="GeneID" id="106060503"/>
<gene>
    <name evidence="4" type="primary">LOC106060503</name>
</gene>
<dbReference type="GO" id="GO:1990432">
    <property type="term" value="P:siRNA 3'-end processing"/>
    <property type="evidence" value="ECO:0007669"/>
    <property type="project" value="TreeGrafter"/>
</dbReference>
<dbReference type="GO" id="GO:0003723">
    <property type="term" value="F:RNA binding"/>
    <property type="evidence" value="ECO:0007669"/>
    <property type="project" value="TreeGrafter"/>
</dbReference>
<dbReference type="OrthoDB" id="414075at2759"/>
<reference evidence="4" key="1">
    <citation type="submission" date="2025-08" db="UniProtKB">
        <authorList>
            <consortium name="RefSeq"/>
        </authorList>
    </citation>
    <scope>IDENTIFICATION</scope>
</reference>
<dbReference type="SUPFAM" id="SSF53098">
    <property type="entry name" value="Ribonuclease H-like"/>
    <property type="match status" value="1"/>
</dbReference>
<comment type="similarity">
    <text evidence="1">Belongs to the CAF1 family.</text>
</comment>
<dbReference type="GO" id="GO:0005783">
    <property type="term" value="C:endoplasmic reticulum"/>
    <property type="evidence" value="ECO:0007669"/>
    <property type="project" value="TreeGrafter"/>
</dbReference>
<name>A0A9W3AG46_BIOGL</name>
<keyword evidence="2" id="KW-0812">Transmembrane</keyword>
<dbReference type="RefSeq" id="XP_055886265.1">
    <property type="nucleotide sequence ID" value="XM_056030290.1"/>
</dbReference>
<dbReference type="InterPro" id="IPR036397">
    <property type="entry name" value="RNaseH_sf"/>
</dbReference>
<evidence type="ECO:0000313" key="4">
    <source>
        <dbReference type="RefSeq" id="XP_055886265.1"/>
    </source>
</evidence>
<protein>
    <submittedName>
        <fullName evidence="4">Poly(A)-specific ribonuclease PNLDC1-like isoform X1</fullName>
    </submittedName>
</protein>
<dbReference type="InterPro" id="IPR051181">
    <property type="entry name" value="CAF1_poly(A)_ribonucleases"/>
</dbReference>
<dbReference type="OMA" id="SCDRASC"/>
<dbReference type="GO" id="GO:0000175">
    <property type="term" value="F:3'-5'-RNA exonuclease activity"/>
    <property type="evidence" value="ECO:0007669"/>
    <property type="project" value="TreeGrafter"/>
</dbReference>
<evidence type="ECO:0000256" key="1">
    <source>
        <dbReference type="ARBA" id="ARBA00008372"/>
    </source>
</evidence>
<dbReference type="Gene3D" id="3.30.420.10">
    <property type="entry name" value="Ribonuclease H-like superfamily/Ribonuclease H"/>
    <property type="match status" value="2"/>
</dbReference>
<dbReference type="GO" id="GO:1990431">
    <property type="term" value="P:priRNA 3'-end processing"/>
    <property type="evidence" value="ECO:0007669"/>
    <property type="project" value="TreeGrafter"/>
</dbReference>
<dbReference type="InterPro" id="IPR006941">
    <property type="entry name" value="RNase_CAF1"/>
</dbReference>
<dbReference type="GO" id="GO:0000289">
    <property type="term" value="P:nuclear-transcribed mRNA poly(A) tail shortening"/>
    <property type="evidence" value="ECO:0007669"/>
    <property type="project" value="TreeGrafter"/>
</dbReference>
<dbReference type="Pfam" id="PF04857">
    <property type="entry name" value="CAF1"/>
    <property type="match status" value="1"/>
</dbReference>
<keyword evidence="2" id="KW-0472">Membrane</keyword>
<dbReference type="GO" id="GO:0005634">
    <property type="term" value="C:nucleus"/>
    <property type="evidence" value="ECO:0007669"/>
    <property type="project" value="TreeGrafter"/>
</dbReference>
<keyword evidence="2" id="KW-1133">Transmembrane helix</keyword>
<sequence>MNMFEVTRQNFDSLFPKIEYAIENADFISIDTEFTGLYYDEHSKPSLFDNSAERYAKLRYSVQKFTLSQIGLTMFVRNAKDNCYSTQTYHFYLFPFPFGSYDPRFSVQTSSLEFLKKNSFDFNKWVKQGIPFLNNIQERNLTNEMAAGYLFSGLNNDDETELQSLCSKVAAWLPNSKVGDILTLSLPKGSESSYVYHTDLRMRFAHIWTSSNPFDQIVVEHVDKVKRQLLERENHSSHQEYQKQQIIQLLGFTRVFRLLQISQKPVVGHNLLMDLIFMYDKFHNPLPDSYAKFKQDIHKMFPSIFDTKHIHYCIKRFLESALLFTTGNLKELYDGINQNTTILAMLQPKIKHTESGDFPEASFPHQAGYDSYMCGVVFLRLCHFLHFQESGSSHFKPCSFKDYLVTMKKFKNSVNLIRAMVSHIKLDGEEVLSLRPPLIFVQSTKAGTRLISQQLAAWFSMYGQVDIQMMNSREAIVAATNFHCAREIISAFRQHPLIKVSKYRFWEHSKLGQRILWGSLAIATVSGLVLLYNA</sequence>
<dbReference type="PANTHER" id="PTHR15092:SF22">
    <property type="entry name" value="POLY(A)-SPECIFIC RIBONUCLEASE PNLDC1"/>
    <property type="match status" value="1"/>
</dbReference>
<dbReference type="AlphaFoldDB" id="A0A9W3AG46"/>
<evidence type="ECO:0000313" key="3">
    <source>
        <dbReference type="Proteomes" id="UP001165740"/>
    </source>
</evidence>